<evidence type="ECO:0000313" key="2">
    <source>
        <dbReference type="Proteomes" id="UP000602057"/>
    </source>
</evidence>
<keyword evidence="2" id="KW-1185">Reference proteome</keyword>
<dbReference type="Proteomes" id="UP000602057">
    <property type="component" value="Unassembled WGS sequence"/>
</dbReference>
<dbReference type="InterPro" id="IPR025535">
    <property type="entry name" value="DUF4421"/>
</dbReference>
<dbReference type="EMBL" id="JACVXC010000001">
    <property type="protein sequence ID" value="MBD0833871.1"/>
    <property type="molecule type" value="Genomic_DNA"/>
</dbReference>
<comment type="caution">
    <text evidence="1">The sequence shown here is derived from an EMBL/GenBank/DDBJ whole genome shotgun (WGS) entry which is preliminary data.</text>
</comment>
<dbReference type="AlphaFoldDB" id="A0A8J6QD49"/>
<sequence>MGLRTLVIIISLTFYTTPNIAQSITDSNAVNLTKYKKIYHNVITTRAFFTNTSNTLKVKDRKSNQSFNLEPNKQDRIGLSLAFRSFNVSYSFAPDFISENKDNRNSKLFNLNLRTFSGQHLMQTFHLFNQKGFYIKNNEVNQYFPETKNFKIGGTTSYIFNENFSFKAISSQDEKQLKSTASFIPNITYYYSKFHLKDNSAFNNLDSSYYSLDIAFAPSYYYNYVPSKNLFLSVGISAGIGLNHSKSRGEDHLTTLLTELSFRGSANYDINNLYCGLHYSYLSLNHNADSGSQVIDNIPFFNIFVGYRFKAPKKFIKTAESINEMLKLKS</sequence>
<dbReference type="RefSeq" id="WP_188214370.1">
    <property type="nucleotide sequence ID" value="NZ_BAABGH010000004.1"/>
</dbReference>
<name>A0A8J6QD49_9FLAO</name>
<gene>
    <name evidence="1" type="ORF">ICJ84_00330</name>
</gene>
<dbReference type="Pfam" id="PF14391">
    <property type="entry name" value="DUF4421"/>
    <property type="match status" value="1"/>
</dbReference>
<accession>A0A8J6QD49</accession>
<organism evidence="1 2">
    <name type="scientific">Aestuariibaculum suncheonense</name>
    <dbReference type="NCBI Taxonomy" id="1028745"/>
    <lineage>
        <taxon>Bacteria</taxon>
        <taxon>Pseudomonadati</taxon>
        <taxon>Bacteroidota</taxon>
        <taxon>Flavobacteriia</taxon>
        <taxon>Flavobacteriales</taxon>
        <taxon>Flavobacteriaceae</taxon>
    </lineage>
</organism>
<proteinExistence type="predicted"/>
<reference evidence="1" key="2">
    <citation type="submission" date="2020-09" db="EMBL/GenBank/DDBJ databases">
        <authorList>
            <person name="Wu Z."/>
        </authorList>
    </citation>
    <scope>NUCLEOTIDE SEQUENCE</scope>
    <source>
        <strain evidence="1">SC17</strain>
    </source>
</reference>
<evidence type="ECO:0000313" key="1">
    <source>
        <dbReference type="EMBL" id="MBD0833871.1"/>
    </source>
</evidence>
<protein>
    <submittedName>
        <fullName evidence="1">DUF4421 family protein</fullName>
    </submittedName>
</protein>
<reference evidence="1" key="1">
    <citation type="journal article" date="2013" name="Int. J. Syst. Evol. Microbiol.">
        <title>Aestuariibaculum suncheonense gen. nov., sp. nov., a marine bacterium of the family Flavobacteriaceae isolated from a tidal flat and emended descriptions of the genera Gaetbulibacter and Tamlana.</title>
        <authorList>
            <person name="Jeong S.H."/>
            <person name="Park M.S."/>
            <person name="Jin H.M."/>
            <person name="Lee K."/>
            <person name="Park W."/>
            <person name="Jeon C.O."/>
        </authorList>
    </citation>
    <scope>NUCLEOTIDE SEQUENCE</scope>
    <source>
        <strain evidence="1">SC17</strain>
    </source>
</reference>